<feature type="region of interest" description="Disordered" evidence="1">
    <location>
        <begin position="1"/>
        <end position="43"/>
    </location>
</feature>
<sequence length="242" mass="26289">MGRHRGPGSIDAGIEKQTTTRIDAKGNAGIPALEREPERGEQRSRWGLGRLAAANYNVTGQRFNTAIHIICRLVETAPTASISAISATPITVNDALSSCNNVVSYALRCPYSTSWESTCSFQAPGAVNPVAEQPLISPASPNSFVSQDDWPFCRVFAPSQSNGRQVRYISSKSPSSLTECQELRIIITAKPQQSTSNCPPRSFTIRRNDDSSKTVPSFAERFEFHITTTNSKATTIYIGSST</sequence>
<comment type="caution">
    <text evidence="2">The sequence shown here is derived from an EMBL/GenBank/DDBJ whole genome shotgun (WGS) entry which is preliminary data.</text>
</comment>
<dbReference type="HOGENOM" id="CLU_1147319_0_0_1"/>
<dbReference type="Proteomes" id="UP000005426">
    <property type="component" value="Unassembled WGS sequence"/>
</dbReference>
<organism evidence="2 3">
    <name type="scientific">Hypocrea atroviridis (strain ATCC 20476 / IMI 206040)</name>
    <name type="common">Trichoderma atroviride</name>
    <dbReference type="NCBI Taxonomy" id="452589"/>
    <lineage>
        <taxon>Eukaryota</taxon>
        <taxon>Fungi</taxon>
        <taxon>Dikarya</taxon>
        <taxon>Ascomycota</taxon>
        <taxon>Pezizomycotina</taxon>
        <taxon>Sordariomycetes</taxon>
        <taxon>Hypocreomycetidae</taxon>
        <taxon>Hypocreales</taxon>
        <taxon>Hypocreaceae</taxon>
        <taxon>Trichoderma</taxon>
    </lineage>
</organism>
<dbReference type="AlphaFoldDB" id="G9NR85"/>
<keyword evidence="3" id="KW-1185">Reference proteome</keyword>
<accession>G9NR85</accession>
<feature type="compositionally biased region" description="Basic and acidic residues" evidence="1">
    <location>
        <begin position="33"/>
        <end position="43"/>
    </location>
</feature>
<evidence type="ECO:0000313" key="3">
    <source>
        <dbReference type="Proteomes" id="UP000005426"/>
    </source>
</evidence>
<proteinExistence type="predicted"/>
<evidence type="ECO:0000313" key="2">
    <source>
        <dbReference type="EMBL" id="EHK47053.1"/>
    </source>
</evidence>
<dbReference type="EMBL" id="ABDG02000021">
    <property type="protein sequence ID" value="EHK47053.1"/>
    <property type="molecule type" value="Genomic_DNA"/>
</dbReference>
<gene>
    <name evidence="2" type="ORF">TRIATDRAFT_272848</name>
</gene>
<name>G9NR85_HYPAI</name>
<evidence type="ECO:0000256" key="1">
    <source>
        <dbReference type="SAM" id="MobiDB-lite"/>
    </source>
</evidence>
<reference evidence="2 3" key="1">
    <citation type="journal article" date="2011" name="Genome Biol.">
        <title>Comparative genome sequence analysis underscores mycoparasitism as the ancestral life style of Trichoderma.</title>
        <authorList>
            <person name="Kubicek C.P."/>
            <person name="Herrera-Estrella A."/>
            <person name="Seidl-Seiboth V."/>
            <person name="Martinez D.A."/>
            <person name="Druzhinina I.S."/>
            <person name="Thon M."/>
            <person name="Zeilinger S."/>
            <person name="Casas-Flores S."/>
            <person name="Horwitz B.A."/>
            <person name="Mukherjee P.K."/>
            <person name="Mukherjee M."/>
            <person name="Kredics L."/>
            <person name="Alcaraz L.D."/>
            <person name="Aerts A."/>
            <person name="Antal Z."/>
            <person name="Atanasova L."/>
            <person name="Cervantes-Badillo M.G."/>
            <person name="Challacombe J."/>
            <person name="Chertkov O."/>
            <person name="McCluskey K."/>
            <person name="Coulpier F."/>
            <person name="Deshpande N."/>
            <person name="von Doehren H."/>
            <person name="Ebbole D.J."/>
            <person name="Esquivel-Naranjo E.U."/>
            <person name="Fekete E."/>
            <person name="Flipphi M."/>
            <person name="Glaser F."/>
            <person name="Gomez-Rodriguez E.Y."/>
            <person name="Gruber S."/>
            <person name="Han C."/>
            <person name="Henrissat B."/>
            <person name="Hermosa R."/>
            <person name="Hernandez-Onate M."/>
            <person name="Karaffa L."/>
            <person name="Kosti I."/>
            <person name="Le Crom S."/>
            <person name="Lindquist E."/>
            <person name="Lucas S."/>
            <person name="Luebeck M."/>
            <person name="Luebeck P.S."/>
            <person name="Margeot A."/>
            <person name="Metz B."/>
            <person name="Misra M."/>
            <person name="Nevalainen H."/>
            <person name="Omann M."/>
            <person name="Packer N."/>
            <person name="Perrone G."/>
            <person name="Uresti-Rivera E.E."/>
            <person name="Salamov A."/>
            <person name="Schmoll M."/>
            <person name="Seiboth B."/>
            <person name="Shapiro H."/>
            <person name="Sukno S."/>
            <person name="Tamayo-Ramos J.A."/>
            <person name="Tisch D."/>
            <person name="Wiest A."/>
            <person name="Wilkinson H.H."/>
            <person name="Zhang M."/>
            <person name="Coutinho P.M."/>
            <person name="Kenerley C.M."/>
            <person name="Monte E."/>
            <person name="Baker S.E."/>
            <person name="Grigoriev I.V."/>
        </authorList>
    </citation>
    <scope>NUCLEOTIDE SEQUENCE [LARGE SCALE GENOMIC DNA]</scope>
    <source>
        <strain evidence="3">ATCC 20476 / IMI 206040</strain>
    </source>
</reference>
<protein>
    <submittedName>
        <fullName evidence="2">Uncharacterized protein</fullName>
    </submittedName>
</protein>